<feature type="region of interest" description="Disordered" evidence="6">
    <location>
        <begin position="840"/>
        <end position="910"/>
    </location>
</feature>
<dbReference type="GO" id="GO:0006351">
    <property type="term" value="P:DNA-templated transcription"/>
    <property type="evidence" value="ECO:0007669"/>
    <property type="project" value="InterPro"/>
</dbReference>
<organism evidence="8 9">
    <name type="scientific">Lichtheimia corymbifera JMRC:FSU:9682</name>
    <dbReference type="NCBI Taxonomy" id="1263082"/>
    <lineage>
        <taxon>Eukaryota</taxon>
        <taxon>Fungi</taxon>
        <taxon>Fungi incertae sedis</taxon>
        <taxon>Mucoromycota</taxon>
        <taxon>Mucoromycotina</taxon>
        <taxon>Mucoromycetes</taxon>
        <taxon>Mucorales</taxon>
        <taxon>Lichtheimiaceae</taxon>
        <taxon>Lichtheimia</taxon>
    </lineage>
</organism>
<accession>A0A068S5U3</accession>
<evidence type="ECO:0000256" key="4">
    <source>
        <dbReference type="ARBA" id="ARBA00023242"/>
    </source>
</evidence>
<keyword evidence="4" id="KW-0539">Nucleus</keyword>
<dbReference type="OrthoDB" id="3362851at2759"/>
<dbReference type="InterPro" id="IPR036864">
    <property type="entry name" value="Zn2-C6_fun-type_DNA-bd_sf"/>
</dbReference>
<dbReference type="SMART" id="SM00906">
    <property type="entry name" value="Fungal_trans"/>
    <property type="match status" value="1"/>
</dbReference>
<keyword evidence="3" id="KW-0238">DNA-binding</keyword>
<dbReference type="GO" id="GO:0003677">
    <property type="term" value="F:DNA binding"/>
    <property type="evidence" value="ECO:0007669"/>
    <property type="project" value="UniProtKB-KW"/>
</dbReference>
<dbReference type="GO" id="GO:0005634">
    <property type="term" value="C:nucleus"/>
    <property type="evidence" value="ECO:0007669"/>
    <property type="project" value="UniProtKB-SubCell"/>
</dbReference>
<dbReference type="InterPro" id="IPR050987">
    <property type="entry name" value="AtrR-like"/>
</dbReference>
<dbReference type="InterPro" id="IPR001138">
    <property type="entry name" value="Zn2Cys6_DnaBD"/>
</dbReference>
<dbReference type="Gene3D" id="4.10.240.10">
    <property type="entry name" value="Zn(2)-C6 fungal-type DNA-binding domain"/>
    <property type="match status" value="1"/>
</dbReference>
<feature type="compositionally biased region" description="Low complexity" evidence="6">
    <location>
        <begin position="175"/>
        <end position="184"/>
    </location>
</feature>
<proteinExistence type="predicted"/>
<evidence type="ECO:0000256" key="1">
    <source>
        <dbReference type="ARBA" id="ARBA00004123"/>
    </source>
</evidence>
<dbReference type="Proteomes" id="UP000027586">
    <property type="component" value="Unassembled WGS sequence"/>
</dbReference>
<dbReference type="GO" id="GO:0008270">
    <property type="term" value="F:zinc ion binding"/>
    <property type="evidence" value="ECO:0007669"/>
    <property type="project" value="InterPro"/>
</dbReference>
<keyword evidence="5" id="KW-0175">Coiled coil</keyword>
<dbReference type="PANTHER" id="PTHR46910:SF3">
    <property type="entry name" value="HALOTOLERANCE PROTEIN 9-RELATED"/>
    <property type="match status" value="1"/>
</dbReference>
<dbReference type="EMBL" id="CBTN010000049">
    <property type="protein sequence ID" value="CDH57748.1"/>
    <property type="molecule type" value="Genomic_DNA"/>
</dbReference>
<evidence type="ECO:0000259" key="7">
    <source>
        <dbReference type="SMART" id="SM00906"/>
    </source>
</evidence>
<evidence type="ECO:0000313" key="8">
    <source>
        <dbReference type="EMBL" id="CDH57748.1"/>
    </source>
</evidence>
<dbReference type="AlphaFoldDB" id="A0A068S5U3"/>
<evidence type="ECO:0000256" key="6">
    <source>
        <dbReference type="SAM" id="MobiDB-lite"/>
    </source>
</evidence>
<gene>
    <name evidence="8" type="ORF">LCOR_08653.1</name>
</gene>
<feature type="domain" description="Xylanolytic transcriptional activator regulatory" evidence="7">
    <location>
        <begin position="391"/>
        <end position="466"/>
    </location>
</feature>
<name>A0A068S5U3_9FUNG</name>
<dbReference type="CDD" id="cd00067">
    <property type="entry name" value="GAL4"/>
    <property type="match status" value="1"/>
</dbReference>
<comment type="caution">
    <text evidence="8">The sequence shown here is derived from an EMBL/GenBank/DDBJ whole genome shotgun (WGS) entry which is preliminary data.</text>
</comment>
<feature type="region of interest" description="Disordered" evidence="6">
    <location>
        <begin position="698"/>
        <end position="743"/>
    </location>
</feature>
<keyword evidence="9" id="KW-1185">Reference proteome</keyword>
<feature type="region of interest" description="Disordered" evidence="6">
    <location>
        <begin position="175"/>
        <end position="225"/>
    </location>
</feature>
<dbReference type="PANTHER" id="PTHR46910">
    <property type="entry name" value="TRANSCRIPTION FACTOR PDR1"/>
    <property type="match status" value="1"/>
</dbReference>
<feature type="compositionally biased region" description="Polar residues" evidence="6">
    <location>
        <begin position="187"/>
        <end position="202"/>
    </location>
</feature>
<sequence length="923" mass="103452">MSQEQRPSGAAASKKIRMTMAFKCDFAHPACSRCQQAKATCSYNGSATQVDLFNLVKLNETVDMLQRRVQSIETDMKDVSTNTRYVADEFRMTRSNDTPHRLFTSSATATNSSSCALPSSSSSSSLSSSALSSSSHPQWTLSLTPNGLRIDTNVISIHALYDMLLGCISPQLQQQQQQQQQQEQRPPASSSTPIDSKTSIHSACSHDSPEVSSPTSSSSSNAVPLDASTTTLVRKKNLWKTRLKTFPLYSTWEAQSNDGKQQQQTASGLDNQGDLYDLMSDEMFSILIEIYDECMLMLPCVDPANSVVERYKRGSLDPLLLNAVMCWTARHAAVHHNLFPGQDPNKVGEPYFAKAKELLKERFAVTDVDTMHSLLIMYVYAIGRRGCESEAYMYLGLAIRMCLDMKMYREPEPTSEIDPLIRERNRRFFWAIYFLETLCSIHSDRPFSLPPEDVVTVSFPDAMDHEQGERRWRVMFINQRFRITRIYRNIIHTTAQDSPLLASISSLDRELQDWYDQLPTEFKYVPGQDLHRRDWSSTSFREQACLKLNWEFHFQISQLYSLFASRSSSSSSSSSSAVGGADIPTSASSAIDLLAQKRCLQAADVMVELLECFGRLNQRWCHFSLETIMVPAMIYRLFLSRIGNDESSEESRQWFRQQLERIVRILTSSPVRQHKYVVAFVNKIERLLTEQQVEDLDLSEEHEAATKASSLDNQTSTPTHQDMMTTTTTSVTPATTESVTTTTTTNTASIAAPSTSEMFSNMIKEPAAAPLGGMMFTDFFGTGPPGTLQDMLQTTPPPVAPSVASVVSGFGPVMDESQFAHMTTPMDYYSASPFPVTASGSARWTNHNTPSPMQHHQQQPPPQHQQQQSPPTVTPFAQPNYHHHHHPLTSSSSYPATIPLQPPNAGHKRLHDEQIKGPFQFFG</sequence>
<dbReference type="InterPro" id="IPR007219">
    <property type="entry name" value="XnlR_reg_dom"/>
</dbReference>
<protein>
    <recommendedName>
        <fullName evidence="7">Xylanolytic transcriptional activator regulatory domain-containing protein</fullName>
    </recommendedName>
</protein>
<feature type="compositionally biased region" description="Polar residues" evidence="6">
    <location>
        <begin position="840"/>
        <end position="849"/>
    </location>
</feature>
<feature type="compositionally biased region" description="Low complexity" evidence="6">
    <location>
        <begin position="850"/>
        <end position="871"/>
    </location>
</feature>
<dbReference type="Pfam" id="PF04082">
    <property type="entry name" value="Fungal_trans"/>
    <property type="match status" value="1"/>
</dbReference>
<dbReference type="CDD" id="cd12148">
    <property type="entry name" value="fungal_TF_MHR"/>
    <property type="match status" value="1"/>
</dbReference>
<keyword evidence="2" id="KW-0479">Metal-binding</keyword>
<dbReference type="STRING" id="1263082.A0A068S5U3"/>
<reference evidence="8" key="1">
    <citation type="submission" date="2013-08" db="EMBL/GenBank/DDBJ databases">
        <title>Gene expansion shapes genome architecture in the human pathogen Lichtheimia corymbifera: an evolutionary genomics analysis in the ancient terrestrial Mucorales (Mucoromycotina).</title>
        <authorList>
            <person name="Schwartze V.U."/>
            <person name="Winter S."/>
            <person name="Shelest E."/>
            <person name="Marcet-Houben M."/>
            <person name="Horn F."/>
            <person name="Wehner S."/>
            <person name="Hoffmann K."/>
            <person name="Riege K."/>
            <person name="Sammeth M."/>
            <person name="Nowrousian M."/>
            <person name="Valiante V."/>
            <person name="Linde J."/>
            <person name="Jacobsen I.D."/>
            <person name="Marz M."/>
            <person name="Brakhage A.A."/>
            <person name="Gabaldon T."/>
            <person name="Bocker S."/>
            <person name="Voigt K."/>
        </authorList>
    </citation>
    <scope>NUCLEOTIDE SEQUENCE [LARGE SCALE GENOMIC DNA]</scope>
    <source>
        <strain evidence="8">FSU 9682</strain>
    </source>
</reference>
<dbReference type="GO" id="GO:0000981">
    <property type="term" value="F:DNA-binding transcription factor activity, RNA polymerase II-specific"/>
    <property type="evidence" value="ECO:0007669"/>
    <property type="project" value="InterPro"/>
</dbReference>
<evidence type="ECO:0000313" key="9">
    <source>
        <dbReference type="Proteomes" id="UP000027586"/>
    </source>
</evidence>
<evidence type="ECO:0000256" key="3">
    <source>
        <dbReference type="ARBA" id="ARBA00023125"/>
    </source>
</evidence>
<feature type="coiled-coil region" evidence="5">
    <location>
        <begin position="55"/>
        <end position="82"/>
    </location>
</feature>
<feature type="compositionally biased region" description="Low complexity" evidence="6">
    <location>
        <begin position="715"/>
        <end position="743"/>
    </location>
</feature>
<evidence type="ECO:0000256" key="2">
    <source>
        <dbReference type="ARBA" id="ARBA00022723"/>
    </source>
</evidence>
<feature type="compositionally biased region" description="Low complexity" evidence="6">
    <location>
        <begin position="210"/>
        <end position="220"/>
    </location>
</feature>
<evidence type="ECO:0000256" key="5">
    <source>
        <dbReference type="SAM" id="Coils"/>
    </source>
</evidence>
<dbReference type="VEuPathDB" id="FungiDB:LCOR_08653.1"/>
<comment type="subcellular location">
    <subcellularLocation>
        <location evidence="1">Nucleus</location>
    </subcellularLocation>
</comment>